<dbReference type="EMBL" id="UINC01002421">
    <property type="protein sequence ID" value="SUZ96490.1"/>
    <property type="molecule type" value="Genomic_DNA"/>
</dbReference>
<sequence>MSDPLNLGLTPPAIFFHPSSFNIGVNDTFSVKLYSYDLPDVAGAHLQVLYDRGSLQVDSVITDTLFRIEADPLLFMDDA</sequence>
<feature type="non-terminal residue" evidence="1">
    <location>
        <position position="79"/>
    </location>
</feature>
<dbReference type="InterPro" id="IPR008965">
    <property type="entry name" value="CBM2/CBM3_carb-bd_dom_sf"/>
</dbReference>
<dbReference type="AlphaFoldDB" id="A0A381RXD9"/>
<dbReference type="SUPFAM" id="SSF49384">
    <property type="entry name" value="Carbohydrate-binding domain"/>
    <property type="match status" value="1"/>
</dbReference>
<reference evidence="1" key="1">
    <citation type="submission" date="2018-05" db="EMBL/GenBank/DDBJ databases">
        <authorList>
            <person name="Lanie J.A."/>
            <person name="Ng W.-L."/>
            <person name="Kazmierczak K.M."/>
            <person name="Andrzejewski T.M."/>
            <person name="Davidsen T.M."/>
            <person name="Wayne K.J."/>
            <person name="Tettelin H."/>
            <person name="Glass J.I."/>
            <person name="Rusch D."/>
            <person name="Podicherti R."/>
            <person name="Tsui H.-C.T."/>
            <person name="Winkler M.E."/>
        </authorList>
    </citation>
    <scope>NUCLEOTIDE SEQUENCE</scope>
</reference>
<organism evidence="1">
    <name type="scientific">marine metagenome</name>
    <dbReference type="NCBI Taxonomy" id="408172"/>
    <lineage>
        <taxon>unclassified sequences</taxon>
        <taxon>metagenomes</taxon>
        <taxon>ecological metagenomes</taxon>
    </lineage>
</organism>
<accession>A0A381RXD9</accession>
<evidence type="ECO:0000313" key="1">
    <source>
        <dbReference type="EMBL" id="SUZ96490.1"/>
    </source>
</evidence>
<gene>
    <name evidence="1" type="ORF">METZ01_LOCUS49344</name>
</gene>
<protein>
    <recommendedName>
        <fullName evidence="2">Cohesin domain-containing protein</fullName>
    </recommendedName>
</protein>
<evidence type="ECO:0008006" key="2">
    <source>
        <dbReference type="Google" id="ProtNLM"/>
    </source>
</evidence>
<proteinExistence type="predicted"/>
<dbReference type="GO" id="GO:0030246">
    <property type="term" value="F:carbohydrate binding"/>
    <property type="evidence" value="ECO:0007669"/>
    <property type="project" value="InterPro"/>
</dbReference>
<name>A0A381RXD9_9ZZZZ</name>